<dbReference type="EMBL" id="BA000043">
    <property type="protein sequence ID" value="BAD76636.1"/>
    <property type="molecule type" value="Genomic_DNA"/>
</dbReference>
<dbReference type="eggNOG" id="ENOG5030A08">
    <property type="taxonomic scope" value="Bacteria"/>
</dbReference>
<dbReference type="Proteomes" id="UP000001172">
    <property type="component" value="Chromosome"/>
</dbReference>
<dbReference type="HOGENOM" id="CLU_2752077_0_0_9"/>
<gene>
    <name evidence="2" type="ordered locus">GK2351</name>
</gene>
<reference evidence="2 3" key="1">
    <citation type="journal article" date="2004" name="Nucleic Acids Res.">
        <title>Thermoadaptation trait revealed by the genome sequence of thermophilic Geobacillus kaustophilus.</title>
        <authorList>
            <person name="Takami H."/>
            <person name="Takaki Y."/>
            <person name="Chee G.J."/>
            <person name="Nishi S."/>
            <person name="Shimamura S."/>
            <person name="Suzuki H."/>
            <person name="Matsui S."/>
            <person name="Uchiyama I."/>
        </authorList>
    </citation>
    <scope>NUCLEOTIDE SEQUENCE [LARGE SCALE GENOMIC DNA]</scope>
    <source>
        <strain evidence="2 3">HTA426</strain>
    </source>
</reference>
<dbReference type="STRING" id="235909.GK2351"/>
<name>Q5KXF0_GEOKA</name>
<evidence type="ECO:0000256" key="1">
    <source>
        <dbReference type="SAM" id="MobiDB-lite"/>
    </source>
</evidence>
<evidence type="ECO:0000313" key="3">
    <source>
        <dbReference type="Proteomes" id="UP000001172"/>
    </source>
</evidence>
<keyword evidence="3" id="KW-1185">Reference proteome</keyword>
<feature type="region of interest" description="Disordered" evidence="1">
    <location>
        <begin position="33"/>
        <end position="70"/>
    </location>
</feature>
<evidence type="ECO:0000313" key="2">
    <source>
        <dbReference type="EMBL" id="BAD76636.1"/>
    </source>
</evidence>
<dbReference type="KEGG" id="gka:GK2351"/>
<accession>Q5KXF0</accession>
<sequence>MQISITYTMNFCVFRDNGPSSFRPLFYVYCNGKPQGGQGKMPDAKRTDPRLDRGADKEKQKSRIFCRNGE</sequence>
<proteinExistence type="predicted"/>
<feature type="compositionally biased region" description="Basic and acidic residues" evidence="1">
    <location>
        <begin position="42"/>
        <end position="61"/>
    </location>
</feature>
<organism evidence="2 3">
    <name type="scientific">Geobacillus kaustophilus (strain HTA426)</name>
    <dbReference type="NCBI Taxonomy" id="235909"/>
    <lineage>
        <taxon>Bacteria</taxon>
        <taxon>Bacillati</taxon>
        <taxon>Bacillota</taxon>
        <taxon>Bacilli</taxon>
        <taxon>Bacillales</taxon>
        <taxon>Anoxybacillaceae</taxon>
        <taxon>Geobacillus</taxon>
        <taxon>Geobacillus thermoleovorans group</taxon>
    </lineage>
</organism>
<protein>
    <submittedName>
        <fullName evidence="2">Uncharacterized protein</fullName>
    </submittedName>
</protein>
<dbReference type="AlphaFoldDB" id="Q5KXF0"/>